<feature type="chain" id="PRO_5041993137" evidence="1">
    <location>
        <begin position="19"/>
        <end position="90"/>
    </location>
</feature>
<organism evidence="2 3">
    <name type="scientific">Aspergillus nanangensis</name>
    <dbReference type="NCBI Taxonomy" id="2582783"/>
    <lineage>
        <taxon>Eukaryota</taxon>
        <taxon>Fungi</taxon>
        <taxon>Dikarya</taxon>
        <taxon>Ascomycota</taxon>
        <taxon>Pezizomycotina</taxon>
        <taxon>Eurotiomycetes</taxon>
        <taxon>Eurotiomycetidae</taxon>
        <taxon>Eurotiales</taxon>
        <taxon>Aspergillaceae</taxon>
        <taxon>Aspergillus</taxon>
        <taxon>Aspergillus subgen. Circumdati</taxon>
    </lineage>
</organism>
<sequence>MHFSKILSVVFLASLGSANQIDDYNNQLRNTCNKIGNEVAAMAAGWGSISAAIGGTANAGRIEKSFVYFQVANDKLQKYCQQVQGGLSNL</sequence>
<dbReference type="AlphaFoldDB" id="A0AAD4CCE7"/>
<protein>
    <submittedName>
        <fullName evidence="2">Uncharacterized protein</fullName>
    </submittedName>
</protein>
<evidence type="ECO:0000313" key="3">
    <source>
        <dbReference type="Proteomes" id="UP001194746"/>
    </source>
</evidence>
<keyword evidence="3" id="KW-1185">Reference proteome</keyword>
<reference evidence="2" key="2">
    <citation type="submission" date="2020-02" db="EMBL/GenBank/DDBJ databases">
        <authorList>
            <person name="Gilchrist C.L.M."/>
            <person name="Chooi Y.-H."/>
        </authorList>
    </citation>
    <scope>NUCLEOTIDE SEQUENCE</scope>
    <source>
        <strain evidence="2">MST-FP2251</strain>
    </source>
</reference>
<reference evidence="2" key="1">
    <citation type="journal article" date="2019" name="Beilstein J. Org. Chem.">
        <title>Nanangenines: drimane sesquiterpenoids as the dominant metabolite cohort of a novel Australian fungus, Aspergillus nanangensis.</title>
        <authorList>
            <person name="Lacey H.J."/>
            <person name="Gilchrist C.L.M."/>
            <person name="Crombie A."/>
            <person name="Kalaitzis J.A."/>
            <person name="Vuong D."/>
            <person name="Rutledge P.J."/>
            <person name="Turner P."/>
            <person name="Pitt J.I."/>
            <person name="Lacey E."/>
            <person name="Chooi Y.H."/>
            <person name="Piggott A.M."/>
        </authorList>
    </citation>
    <scope>NUCLEOTIDE SEQUENCE</scope>
    <source>
        <strain evidence="2">MST-FP2251</strain>
    </source>
</reference>
<feature type="signal peptide" evidence="1">
    <location>
        <begin position="1"/>
        <end position="18"/>
    </location>
</feature>
<keyword evidence="1" id="KW-0732">Signal</keyword>
<evidence type="ECO:0000256" key="1">
    <source>
        <dbReference type="SAM" id="SignalP"/>
    </source>
</evidence>
<dbReference type="EMBL" id="VCAU01000143">
    <property type="protein sequence ID" value="KAF9883905.1"/>
    <property type="molecule type" value="Genomic_DNA"/>
</dbReference>
<evidence type="ECO:0000313" key="2">
    <source>
        <dbReference type="EMBL" id="KAF9883905.1"/>
    </source>
</evidence>
<proteinExistence type="predicted"/>
<accession>A0AAD4CCE7</accession>
<comment type="caution">
    <text evidence="2">The sequence shown here is derived from an EMBL/GenBank/DDBJ whole genome shotgun (WGS) entry which is preliminary data.</text>
</comment>
<name>A0AAD4CCE7_ASPNN</name>
<dbReference type="Proteomes" id="UP001194746">
    <property type="component" value="Unassembled WGS sequence"/>
</dbReference>
<gene>
    <name evidence="2" type="ORF">FE257_002699</name>
</gene>